<organism evidence="7 8">
    <name type="scientific">Gnathostoma spinigerum</name>
    <dbReference type="NCBI Taxonomy" id="75299"/>
    <lineage>
        <taxon>Eukaryota</taxon>
        <taxon>Metazoa</taxon>
        <taxon>Ecdysozoa</taxon>
        <taxon>Nematoda</taxon>
        <taxon>Chromadorea</taxon>
        <taxon>Rhabditida</taxon>
        <taxon>Spirurina</taxon>
        <taxon>Gnathostomatomorpha</taxon>
        <taxon>Gnathostomatoidea</taxon>
        <taxon>Gnathostomatidae</taxon>
        <taxon>Gnathostoma</taxon>
    </lineage>
</organism>
<dbReference type="GO" id="GO:0046872">
    <property type="term" value="F:metal ion binding"/>
    <property type="evidence" value="ECO:0007669"/>
    <property type="project" value="UniProtKB-KW"/>
</dbReference>
<comment type="similarity">
    <text evidence="5">Belongs to the apyrase family.</text>
</comment>
<dbReference type="Proteomes" id="UP001608902">
    <property type="component" value="Unassembled WGS sequence"/>
</dbReference>
<reference evidence="7 8" key="1">
    <citation type="submission" date="2024-08" db="EMBL/GenBank/DDBJ databases">
        <title>Gnathostoma spinigerum genome.</title>
        <authorList>
            <person name="Gonzalez-Bertolin B."/>
            <person name="Monzon S."/>
            <person name="Zaballos A."/>
            <person name="Jimenez P."/>
            <person name="Dekumyoy P."/>
            <person name="Varona S."/>
            <person name="Cuesta I."/>
            <person name="Sumanam S."/>
            <person name="Adisakwattana P."/>
            <person name="Gasser R.B."/>
            <person name="Hernandez-Gonzalez A."/>
            <person name="Young N.D."/>
            <person name="Perteguer M.J."/>
        </authorList>
    </citation>
    <scope>NUCLEOTIDE SEQUENCE [LARGE SCALE GENOMIC DNA]</scope>
    <source>
        <strain evidence="7">AL3</strain>
        <tissue evidence="7">Liver</tissue>
    </source>
</reference>
<accession>A0ABD6F2F0</accession>
<comment type="caution">
    <text evidence="7">The sequence shown here is derived from an EMBL/GenBank/DDBJ whole genome shotgun (WGS) entry which is preliminary data.</text>
</comment>
<evidence type="ECO:0000256" key="1">
    <source>
        <dbReference type="ARBA" id="ARBA00001913"/>
    </source>
</evidence>
<keyword evidence="2" id="KW-0479">Metal-binding</keyword>
<proteinExistence type="inferred from homology"/>
<dbReference type="Gene3D" id="2.120.10.100">
    <property type="entry name" value="Apyrase"/>
    <property type="match status" value="1"/>
</dbReference>
<evidence type="ECO:0000313" key="8">
    <source>
        <dbReference type="Proteomes" id="UP001608902"/>
    </source>
</evidence>
<evidence type="ECO:0000256" key="2">
    <source>
        <dbReference type="ARBA" id="ARBA00022723"/>
    </source>
</evidence>
<dbReference type="InterPro" id="IPR036258">
    <property type="entry name" value="Apyrase_sf"/>
</dbReference>
<gene>
    <name evidence="7" type="ORF">AB6A40_010281</name>
</gene>
<keyword evidence="6" id="KW-0812">Transmembrane</keyword>
<evidence type="ECO:0000256" key="4">
    <source>
        <dbReference type="ARBA" id="ARBA00022837"/>
    </source>
</evidence>
<dbReference type="PANTHER" id="PTHR13023">
    <property type="entry name" value="APYRASE"/>
    <property type="match status" value="1"/>
</dbReference>
<dbReference type="PANTHER" id="PTHR13023:SF3">
    <property type="entry name" value="SOLUBLE CALCIUM-ACTIVATED NUCLEOTIDASE 1"/>
    <property type="match status" value="1"/>
</dbReference>
<dbReference type="AlphaFoldDB" id="A0ABD6F2F0"/>
<name>A0ABD6F2F0_9BILA</name>
<dbReference type="SUPFAM" id="SSF101887">
    <property type="entry name" value="Apyrase"/>
    <property type="match status" value="1"/>
</dbReference>
<dbReference type="InterPro" id="IPR009283">
    <property type="entry name" value="Apyrase"/>
</dbReference>
<feature type="transmembrane region" description="Helical" evidence="6">
    <location>
        <begin position="30"/>
        <end position="54"/>
    </location>
</feature>
<keyword evidence="4" id="KW-0106">Calcium</keyword>
<keyword evidence="6" id="KW-1133">Transmembrane helix</keyword>
<evidence type="ECO:0000313" key="7">
    <source>
        <dbReference type="EMBL" id="MFH4983572.1"/>
    </source>
</evidence>
<evidence type="ECO:0000256" key="3">
    <source>
        <dbReference type="ARBA" id="ARBA00022801"/>
    </source>
</evidence>
<dbReference type="GO" id="GO:0016787">
    <property type="term" value="F:hydrolase activity"/>
    <property type="evidence" value="ECO:0007669"/>
    <property type="project" value="UniProtKB-KW"/>
</dbReference>
<evidence type="ECO:0000256" key="6">
    <source>
        <dbReference type="SAM" id="Phobius"/>
    </source>
</evidence>
<sequence length="140" mass="15555">MFAVPIAMGHDRNSDSDLLKRSRGPYQQGWSTASVTTASSLVFLLCAAFSMLIMKMQQPGCDRKPYNYSLLGSPLVLDDGSLLYNVVVVTDLDHDSKDDSKKNTWRSILKAGSITLKKDLKSASVIWDDGKEVCFCSYMF</sequence>
<keyword evidence="8" id="KW-1185">Reference proteome</keyword>
<dbReference type="EMBL" id="JBGFUD010012848">
    <property type="protein sequence ID" value="MFH4983572.1"/>
    <property type="molecule type" value="Genomic_DNA"/>
</dbReference>
<keyword evidence="6" id="KW-0472">Membrane</keyword>
<keyword evidence="3" id="KW-0378">Hydrolase</keyword>
<comment type="cofactor">
    <cofactor evidence="1">
        <name>Ca(2+)</name>
        <dbReference type="ChEBI" id="CHEBI:29108"/>
    </cofactor>
</comment>
<evidence type="ECO:0000256" key="5">
    <source>
        <dbReference type="ARBA" id="ARBA00025738"/>
    </source>
</evidence>
<protein>
    <submittedName>
        <fullName evidence="7">Uncharacterized protein</fullName>
    </submittedName>
</protein>